<organism evidence="2 3">
    <name type="scientific">Actinokineospora terrae</name>
    <dbReference type="NCBI Taxonomy" id="155974"/>
    <lineage>
        <taxon>Bacteria</taxon>
        <taxon>Bacillati</taxon>
        <taxon>Actinomycetota</taxon>
        <taxon>Actinomycetes</taxon>
        <taxon>Pseudonocardiales</taxon>
        <taxon>Pseudonocardiaceae</taxon>
        <taxon>Actinokineospora</taxon>
    </lineage>
</organism>
<protein>
    <recommendedName>
        <fullName evidence="4">Phosphotransferase enzyme family protein</fullName>
    </recommendedName>
</protein>
<dbReference type="InterPro" id="IPR011009">
    <property type="entry name" value="Kinase-like_dom_sf"/>
</dbReference>
<dbReference type="SUPFAM" id="SSF56112">
    <property type="entry name" value="Protein kinase-like (PK-like)"/>
    <property type="match status" value="1"/>
</dbReference>
<evidence type="ECO:0000313" key="3">
    <source>
        <dbReference type="Proteomes" id="UP000199051"/>
    </source>
</evidence>
<reference evidence="3" key="1">
    <citation type="submission" date="2016-10" db="EMBL/GenBank/DDBJ databases">
        <authorList>
            <person name="Varghese N."/>
            <person name="Submissions S."/>
        </authorList>
    </citation>
    <scope>NUCLEOTIDE SEQUENCE [LARGE SCALE GENOMIC DNA]</scope>
    <source>
        <strain evidence="3">DSM 44260</strain>
    </source>
</reference>
<accession>A0A1H9Q7I7</accession>
<name>A0A1H9Q7I7_9PSEU</name>
<sequence length="406" mass="43689">MEIAADPPGTGEPDGPGESEQLASAEVLATVVAAESVLSKRFGARIHLAEPEDLGGSERSIVLRVKVAASPFSLPRTLAVKRYVRPAGGATRDSWVREAVSYQLFTALAAEDRMCPELFAHDSGTSLLVMEDLGRAPTLAEKLHGDDARAAEGALLSWARSLGRLHASTAGREADFDALLRRLSPPKSKDPLTVDGPVAVEALPLLLAGEFGVDTAPAAWDAARRTLGLLDTARHRAFSPSDSCPDNNLITNRGVRFLDFEGGCVRNMMFDAAYLTVPFPSCWCAYALPPGMTDAMLAAWRAEVRVMWPDLDDDAVLGPRLLDAQVFWVWLTTWQFLTVPDLEQLGSGGSVPRPHQADVLVARWTGLAAAARRAKSVAVAEHAEAVVTGLRSRFGERSLPLYPAFD</sequence>
<feature type="compositionally biased region" description="Low complexity" evidence="1">
    <location>
        <begin position="1"/>
        <end position="18"/>
    </location>
</feature>
<keyword evidence="3" id="KW-1185">Reference proteome</keyword>
<proteinExistence type="predicted"/>
<evidence type="ECO:0000256" key="1">
    <source>
        <dbReference type="SAM" id="MobiDB-lite"/>
    </source>
</evidence>
<dbReference type="Proteomes" id="UP000199051">
    <property type="component" value="Unassembled WGS sequence"/>
</dbReference>
<dbReference type="STRING" id="155974.SAMN04487818_10497"/>
<evidence type="ECO:0008006" key="4">
    <source>
        <dbReference type="Google" id="ProtNLM"/>
    </source>
</evidence>
<evidence type="ECO:0000313" key="2">
    <source>
        <dbReference type="EMBL" id="SER55859.1"/>
    </source>
</evidence>
<dbReference type="EMBL" id="FOGI01000004">
    <property type="protein sequence ID" value="SER55859.1"/>
    <property type="molecule type" value="Genomic_DNA"/>
</dbReference>
<gene>
    <name evidence="2" type="ORF">SAMN04487818_10497</name>
</gene>
<feature type="region of interest" description="Disordered" evidence="1">
    <location>
        <begin position="1"/>
        <end position="20"/>
    </location>
</feature>
<dbReference type="AlphaFoldDB" id="A0A1H9Q7I7"/>